<dbReference type="SMART" id="SM00331">
    <property type="entry name" value="PP2C_SIG"/>
    <property type="match status" value="1"/>
</dbReference>
<dbReference type="Gene3D" id="3.60.40.10">
    <property type="entry name" value="PPM-type phosphatase domain"/>
    <property type="match status" value="1"/>
</dbReference>
<dbReference type="InterPro" id="IPR011006">
    <property type="entry name" value="CheY-like_superfamily"/>
</dbReference>
<dbReference type="Proteomes" id="UP000077339">
    <property type="component" value="Unassembled WGS sequence"/>
</dbReference>
<dbReference type="AlphaFoldDB" id="A0A176JUV5"/>
<evidence type="ECO:0000313" key="5">
    <source>
        <dbReference type="Proteomes" id="UP000077339"/>
    </source>
</evidence>
<dbReference type="PATRIC" id="fig|1453497.3.peg.1015"/>
<dbReference type="InterPro" id="IPR001932">
    <property type="entry name" value="PPM-type_phosphatase-like_dom"/>
</dbReference>
<sequence length="372" mass="41989">MGKVLVIDDDRTIRMLLKLILNKAGHVVLEAFDAKTGLSVAEIESPDLILLDLMLPDINGLNLLNAIKSNEWLKKIPIIVLTGSTDQENKLVALRSGAVDFITKPFLHEEVLLRVNTQLKLHSLINSLENAVSHLEKDLMAASRIQKSLIPSYPPEGYFDEIHWIYEPSHKVGGDIFDIIPIDDNSVLLYVADIAGHGVNAAMLSVIVHRFIEDYCDNHPDFELSNFMLELDRNFRFNDFTLFFTITAALFHRESKTLELTNAGHPAPLLIKDDMLELKEPAESIIGIDMLEGNTKCYTISPGARLFLYTDGVTEAANDRGQLFGSERLMKSLFEQRNFQLKEQLENVFNKLKTFTGNNEFEDDISIIGIQF</sequence>
<dbReference type="OrthoDB" id="39761at2"/>
<dbReference type="PANTHER" id="PTHR43156">
    <property type="entry name" value="STAGE II SPORULATION PROTEIN E-RELATED"/>
    <property type="match status" value="1"/>
</dbReference>
<dbReference type="GO" id="GO:0016791">
    <property type="term" value="F:phosphatase activity"/>
    <property type="evidence" value="ECO:0007669"/>
    <property type="project" value="TreeGrafter"/>
</dbReference>
<accession>A0A176JUV5</accession>
<evidence type="ECO:0000313" key="4">
    <source>
        <dbReference type="EMBL" id="OAA27201.1"/>
    </source>
</evidence>
<keyword evidence="2" id="KW-0597">Phosphoprotein</keyword>
<keyword evidence="5" id="KW-1185">Reference proteome</keyword>
<reference evidence="4 5" key="1">
    <citation type="submission" date="2014-02" db="EMBL/GenBank/DDBJ databases">
        <title>Kosmotoga genome sequencing.</title>
        <authorList>
            <person name="Pollo S.M."/>
            <person name="Charchuk R."/>
            <person name="Nesbo C.L."/>
        </authorList>
    </citation>
    <scope>NUCLEOTIDE SEQUENCE [LARGE SCALE GENOMIC DNA]</scope>
    <source>
        <strain evidence="4 5">S304</strain>
    </source>
</reference>
<dbReference type="CDD" id="cd17574">
    <property type="entry name" value="REC_OmpR"/>
    <property type="match status" value="1"/>
</dbReference>
<organism evidence="4 5">
    <name type="scientific">Kosmotoga arenicorallina S304</name>
    <dbReference type="NCBI Taxonomy" id="1453497"/>
    <lineage>
        <taxon>Bacteria</taxon>
        <taxon>Thermotogati</taxon>
        <taxon>Thermotogota</taxon>
        <taxon>Thermotogae</taxon>
        <taxon>Kosmotogales</taxon>
        <taxon>Kosmotogaceae</taxon>
        <taxon>Kosmotoga</taxon>
    </lineage>
</organism>
<dbReference type="Pfam" id="PF00072">
    <property type="entry name" value="Response_reg"/>
    <property type="match status" value="1"/>
</dbReference>
<dbReference type="STRING" id="1453497.AT15_05110"/>
<dbReference type="InterPro" id="IPR001789">
    <property type="entry name" value="Sig_transdc_resp-reg_receiver"/>
</dbReference>
<dbReference type="SUPFAM" id="SSF52172">
    <property type="entry name" value="CheY-like"/>
    <property type="match status" value="1"/>
</dbReference>
<dbReference type="InterPro" id="IPR036457">
    <property type="entry name" value="PPM-type-like_dom_sf"/>
</dbReference>
<comment type="caution">
    <text evidence="4">The sequence shown here is derived from an EMBL/GenBank/DDBJ whole genome shotgun (WGS) entry which is preliminary data.</text>
</comment>
<dbReference type="PROSITE" id="PS50110">
    <property type="entry name" value="RESPONSE_REGULATORY"/>
    <property type="match status" value="1"/>
</dbReference>
<evidence type="ECO:0000259" key="3">
    <source>
        <dbReference type="PROSITE" id="PS50110"/>
    </source>
</evidence>
<dbReference type="SMART" id="SM00448">
    <property type="entry name" value="REC"/>
    <property type="match status" value="1"/>
</dbReference>
<dbReference type="SUPFAM" id="SSF81606">
    <property type="entry name" value="PP2C-like"/>
    <property type="match status" value="1"/>
</dbReference>
<evidence type="ECO:0000256" key="2">
    <source>
        <dbReference type="PROSITE-ProRule" id="PRU00169"/>
    </source>
</evidence>
<dbReference type="EMBL" id="JFHK01000028">
    <property type="protein sequence ID" value="OAA27201.1"/>
    <property type="molecule type" value="Genomic_DNA"/>
</dbReference>
<evidence type="ECO:0000256" key="1">
    <source>
        <dbReference type="ARBA" id="ARBA00022801"/>
    </source>
</evidence>
<dbReference type="InterPro" id="IPR052016">
    <property type="entry name" value="Bact_Sigma-Reg"/>
</dbReference>
<feature type="modified residue" description="4-aspartylphosphate" evidence="2">
    <location>
        <position position="52"/>
    </location>
</feature>
<dbReference type="PANTHER" id="PTHR43156:SF2">
    <property type="entry name" value="STAGE II SPORULATION PROTEIN E"/>
    <property type="match status" value="1"/>
</dbReference>
<dbReference type="Pfam" id="PF07228">
    <property type="entry name" value="SpoIIE"/>
    <property type="match status" value="1"/>
</dbReference>
<dbReference type="RefSeq" id="WP_068348947.1">
    <property type="nucleotide sequence ID" value="NZ_JFHK01000028.1"/>
</dbReference>
<protein>
    <recommendedName>
        <fullName evidence="3">Response regulatory domain-containing protein</fullName>
    </recommendedName>
</protein>
<feature type="domain" description="Response regulatory" evidence="3">
    <location>
        <begin position="3"/>
        <end position="119"/>
    </location>
</feature>
<dbReference type="GO" id="GO:0000160">
    <property type="term" value="P:phosphorelay signal transduction system"/>
    <property type="evidence" value="ECO:0007669"/>
    <property type="project" value="InterPro"/>
</dbReference>
<name>A0A176JUV5_9BACT</name>
<gene>
    <name evidence="4" type="ORF">AT15_05110</name>
</gene>
<keyword evidence="1" id="KW-0378">Hydrolase</keyword>
<dbReference type="Gene3D" id="3.40.50.2300">
    <property type="match status" value="1"/>
</dbReference>
<proteinExistence type="predicted"/>